<dbReference type="EC" id="7.2.2.11" evidence="10"/>
<comment type="subcellular location">
    <subcellularLocation>
        <location evidence="1">Cell membrane</location>
        <topology evidence="1">Peripheral membrane protein</topology>
    </subcellularLocation>
</comment>
<dbReference type="FunFam" id="3.40.50.300:FF:000016">
    <property type="entry name" value="Oligopeptide ABC transporter ATP-binding component"/>
    <property type="match status" value="1"/>
</dbReference>
<evidence type="ECO:0000256" key="13">
    <source>
        <dbReference type="SAM" id="MobiDB-lite"/>
    </source>
</evidence>
<dbReference type="PANTHER" id="PTHR43297">
    <property type="entry name" value="OLIGOPEPTIDE TRANSPORT ATP-BINDING PROTEIN APPD"/>
    <property type="match status" value="1"/>
</dbReference>
<dbReference type="SUPFAM" id="SSF52540">
    <property type="entry name" value="P-loop containing nucleoside triphosphate hydrolases"/>
    <property type="match status" value="2"/>
</dbReference>
<evidence type="ECO:0000256" key="7">
    <source>
        <dbReference type="ARBA" id="ARBA00023065"/>
    </source>
</evidence>
<dbReference type="PANTHER" id="PTHR43297:SF13">
    <property type="entry name" value="NICKEL ABC TRANSPORTER, ATP-BINDING PROTEIN"/>
    <property type="match status" value="1"/>
</dbReference>
<evidence type="ECO:0000313" key="15">
    <source>
        <dbReference type="EMBL" id="MFC7135601.1"/>
    </source>
</evidence>
<dbReference type="PROSITE" id="PS50893">
    <property type="entry name" value="ABC_TRANSPORTER_2"/>
    <property type="match status" value="2"/>
</dbReference>
<protein>
    <recommendedName>
        <fullName evidence="11">Nickel import system ATP-binding protein NikD</fullName>
        <ecNumber evidence="10">7.2.2.11</ecNumber>
    </recommendedName>
</protein>
<dbReference type="Pfam" id="PF08352">
    <property type="entry name" value="oligo_HPY"/>
    <property type="match status" value="2"/>
</dbReference>
<sequence length="811" mass="89019">MSEPLLTVENLKTQFFTEEGTVRAVDGVNFEVHEGELVGLVGESGAGKSVAAQSIMRLVEEPGRIVDGTVTFDGEKLVDIVETPDGRMEQSDEMLSNRAMRERIRGREIAIIFQDPMESLNPVFKVGDQLREFIELNRDVGASEAKTIAVDMLREVGIPEPEVRYDDYPHEFSGGMRQRVLIAMALACEPRLIIADEPTTALDVTVEGQILDLVSDLQKRYDTAFLWVTHDMGVVAEICDRVNVMYLGEVVEEADVDDLFYDTKHPYTEALLRSMPRPDRSVEALDPIKGVMPEAINPPSGCRFHTRCPEAREACKEFHPEFHDVSEAGEPHAVSCIKYENVGYEHSEPLETEATGAFAGGLAGCAGRTRATPPAPPGVTAMSDADPAGNGAAAVDDDTILSVQGLTKHFSQSDGMLSTFFDEPPVRAVEDVSFDVKRGETLGLVGESGCGKSTLARTILRLVDPTDGAVYFNGDNLAELSGKDLRECRRDMQMIFQDPQSSLDPRMKVGPIVEEPMKAHGLYEGEREERARELLEKVGLDPHHYNRYPHQFSGGSASASTSRGRCRSTPTSSSATSRCRRSTCRSRRRCSTRCRSQDEFGLTYLFIAHDLSVIRHISDRVAVMYLGQMVELADTEELFEHPKHPYTEALLGSIPVPDPRASGTRSVLEGDVPSPIEPPSGCRFRTRCPKLIQPDEFSLSDDEWAAVREFTRAVKRRTFDPNDRAEVRAAFFPGGTPAGSAGSVVDDAIDRVAAGEWEVASERLVSTFADASICATEQPSYSVDAEIGDGEHFAACHLHRDSVAASPPADD</sequence>
<dbReference type="InterPro" id="IPR027417">
    <property type="entry name" value="P-loop_NTPase"/>
</dbReference>
<evidence type="ECO:0000256" key="12">
    <source>
        <dbReference type="ARBA" id="ARBA00048610"/>
    </source>
</evidence>
<evidence type="ECO:0000259" key="14">
    <source>
        <dbReference type="PROSITE" id="PS50893"/>
    </source>
</evidence>
<dbReference type="EMBL" id="JBHSZG010000001">
    <property type="protein sequence ID" value="MFC7135601.1"/>
    <property type="molecule type" value="Genomic_DNA"/>
</dbReference>
<dbReference type="InterPro" id="IPR050388">
    <property type="entry name" value="ABC_Ni/Peptide_Import"/>
</dbReference>
<keyword evidence="6" id="KW-1278">Translocase</keyword>
<dbReference type="GO" id="GO:0015413">
    <property type="term" value="F:ABC-type nickel transporter activity"/>
    <property type="evidence" value="ECO:0007669"/>
    <property type="project" value="UniProtKB-EC"/>
</dbReference>
<feature type="domain" description="ABC transporter" evidence="14">
    <location>
        <begin position="401"/>
        <end position="651"/>
    </location>
</feature>
<dbReference type="AlphaFoldDB" id="A0ABD5XLS2"/>
<evidence type="ECO:0000256" key="3">
    <source>
        <dbReference type="ARBA" id="ARBA00022475"/>
    </source>
</evidence>
<dbReference type="CDD" id="cd03257">
    <property type="entry name" value="ABC_NikE_OppD_transporters"/>
    <property type="match status" value="2"/>
</dbReference>
<dbReference type="GO" id="GO:0005524">
    <property type="term" value="F:ATP binding"/>
    <property type="evidence" value="ECO:0007669"/>
    <property type="project" value="UniProtKB-KW"/>
</dbReference>
<feature type="domain" description="ABC transporter" evidence="14">
    <location>
        <begin position="6"/>
        <end position="272"/>
    </location>
</feature>
<dbReference type="InterPro" id="IPR017871">
    <property type="entry name" value="ABC_transporter-like_CS"/>
</dbReference>
<feature type="region of interest" description="Disordered" evidence="13">
    <location>
        <begin position="551"/>
        <end position="581"/>
    </location>
</feature>
<keyword evidence="4" id="KW-0547">Nucleotide-binding</keyword>
<comment type="caution">
    <text evidence="15">The sequence shown here is derived from an EMBL/GenBank/DDBJ whole genome shotgun (WGS) entry which is preliminary data.</text>
</comment>
<proteinExistence type="predicted"/>
<dbReference type="NCBIfam" id="TIGR01727">
    <property type="entry name" value="oligo_HPY"/>
    <property type="match status" value="2"/>
</dbReference>
<organism evidence="15 16">
    <name type="scientific">Halobaculum litoreum</name>
    <dbReference type="NCBI Taxonomy" id="3031998"/>
    <lineage>
        <taxon>Archaea</taxon>
        <taxon>Methanobacteriati</taxon>
        <taxon>Methanobacteriota</taxon>
        <taxon>Stenosarchaea group</taxon>
        <taxon>Halobacteria</taxon>
        <taxon>Halobacteriales</taxon>
        <taxon>Haloferacaceae</taxon>
        <taxon>Halobaculum</taxon>
    </lineage>
</organism>
<keyword evidence="7" id="KW-0406">Ion transport</keyword>
<dbReference type="GO" id="GO:0005886">
    <property type="term" value="C:plasma membrane"/>
    <property type="evidence" value="ECO:0007669"/>
    <property type="project" value="UniProtKB-SubCell"/>
</dbReference>
<dbReference type="InterPro" id="IPR003439">
    <property type="entry name" value="ABC_transporter-like_ATP-bd"/>
</dbReference>
<keyword evidence="8" id="KW-0472">Membrane</keyword>
<gene>
    <name evidence="15" type="ORF">ACFQRB_01210</name>
</gene>
<evidence type="ECO:0000256" key="11">
    <source>
        <dbReference type="ARBA" id="ARBA00044143"/>
    </source>
</evidence>
<accession>A0ABD5XLS2</accession>
<comment type="catalytic activity">
    <reaction evidence="12">
        <text>Ni(2+)(out) + ATP + H2O = Ni(2+)(in) + ADP + phosphate + H(+)</text>
        <dbReference type="Rhea" id="RHEA:15557"/>
        <dbReference type="ChEBI" id="CHEBI:15377"/>
        <dbReference type="ChEBI" id="CHEBI:15378"/>
        <dbReference type="ChEBI" id="CHEBI:30616"/>
        <dbReference type="ChEBI" id="CHEBI:43474"/>
        <dbReference type="ChEBI" id="CHEBI:49786"/>
        <dbReference type="ChEBI" id="CHEBI:456216"/>
        <dbReference type="EC" id="7.2.2.11"/>
    </reaction>
    <physiologicalReaction direction="left-to-right" evidence="12">
        <dbReference type="Rhea" id="RHEA:15558"/>
    </physiologicalReaction>
</comment>
<dbReference type="PROSITE" id="PS00211">
    <property type="entry name" value="ABC_TRANSPORTER_1"/>
    <property type="match status" value="1"/>
</dbReference>
<keyword evidence="5 15" id="KW-0067">ATP-binding</keyword>
<feature type="compositionally biased region" description="Low complexity" evidence="13">
    <location>
        <begin position="553"/>
        <end position="577"/>
    </location>
</feature>
<dbReference type="Pfam" id="PF00005">
    <property type="entry name" value="ABC_tran"/>
    <property type="match status" value="2"/>
</dbReference>
<dbReference type="Proteomes" id="UP001596368">
    <property type="component" value="Unassembled WGS sequence"/>
</dbReference>
<evidence type="ECO:0000256" key="8">
    <source>
        <dbReference type="ARBA" id="ARBA00023136"/>
    </source>
</evidence>
<dbReference type="InterPro" id="IPR013563">
    <property type="entry name" value="Oligopep_ABC_C"/>
</dbReference>
<evidence type="ECO:0000313" key="16">
    <source>
        <dbReference type="Proteomes" id="UP001596368"/>
    </source>
</evidence>
<evidence type="ECO:0000256" key="1">
    <source>
        <dbReference type="ARBA" id="ARBA00004202"/>
    </source>
</evidence>
<evidence type="ECO:0000256" key="10">
    <source>
        <dbReference type="ARBA" id="ARBA00039098"/>
    </source>
</evidence>
<evidence type="ECO:0000256" key="6">
    <source>
        <dbReference type="ARBA" id="ARBA00022967"/>
    </source>
</evidence>
<evidence type="ECO:0000256" key="9">
    <source>
        <dbReference type="ARBA" id="ARBA00038669"/>
    </source>
</evidence>
<evidence type="ECO:0000256" key="2">
    <source>
        <dbReference type="ARBA" id="ARBA00022448"/>
    </source>
</evidence>
<dbReference type="SMART" id="SM00382">
    <property type="entry name" value="AAA"/>
    <property type="match status" value="2"/>
</dbReference>
<keyword evidence="2" id="KW-0813">Transport</keyword>
<reference evidence="15 16" key="1">
    <citation type="journal article" date="2019" name="Int. J. Syst. Evol. Microbiol.">
        <title>The Global Catalogue of Microorganisms (GCM) 10K type strain sequencing project: providing services to taxonomists for standard genome sequencing and annotation.</title>
        <authorList>
            <consortium name="The Broad Institute Genomics Platform"/>
            <consortium name="The Broad Institute Genome Sequencing Center for Infectious Disease"/>
            <person name="Wu L."/>
            <person name="Ma J."/>
        </authorList>
    </citation>
    <scope>NUCLEOTIDE SEQUENCE [LARGE SCALE GENOMIC DNA]</scope>
    <source>
        <strain evidence="15 16">DT92</strain>
    </source>
</reference>
<dbReference type="InterPro" id="IPR003593">
    <property type="entry name" value="AAA+_ATPase"/>
</dbReference>
<evidence type="ECO:0000256" key="5">
    <source>
        <dbReference type="ARBA" id="ARBA00022840"/>
    </source>
</evidence>
<dbReference type="NCBIfam" id="NF008453">
    <property type="entry name" value="PRK11308.1"/>
    <property type="match status" value="3"/>
</dbReference>
<evidence type="ECO:0000256" key="4">
    <source>
        <dbReference type="ARBA" id="ARBA00022741"/>
    </source>
</evidence>
<comment type="subunit">
    <text evidence="9">The complex is composed of two ATP-binding proteins (NikD and NikE), two transmembrane proteins (NikB and NikC) and a solute-binding protein (NikA).</text>
</comment>
<name>A0ABD5XLS2_9EURY</name>
<dbReference type="Gene3D" id="3.40.50.300">
    <property type="entry name" value="P-loop containing nucleotide triphosphate hydrolases"/>
    <property type="match status" value="3"/>
</dbReference>
<keyword evidence="3" id="KW-1003">Cell membrane</keyword>
<keyword evidence="16" id="KW-1185">Reference proteome</keyword>